<dbReference type="NCBIfam" id="TIGR04476">
    <property type="entry name" value="exosort_XrtN"/>
    <property type="match status" value="1"/>
</dbReference>
<evidence type="ECO:0000256" key="6">
    <source>
        <dbReference type="ARBA" id="ARBA00022989"/>
    </source>
</evidence>
<feature type="transmembrane region" description="Helical" evidence="8">
    <location>
        <begin position="240"/>
        <end position="262"/>
    </location>
</feature>
<keyword evidence="5 9" id="KW-0378">Hydrolase</keyword>
<evidence type="ECO:0000256" key="4">
    <source>
        <dbReference type="ARBA" id="ARBA00022692"/>
    </source>
</evidence>
<keyword evidence="3" id="KW-0645">Protease</keyword>
<keyword evidence="2" id="KW-1003">Cell membrane</keyword>
<evidence type="ECO:0000256" key="3">
    <source>
        <dbReference type="ARBA" id="ARBA00022670"/>
    </source>
</evidence>
<keyword evidence="4 8" id="KW-0812">Transmembrane</keyword>
<dbReference type="GO" id="GO:0005886">
    <property type="term" value="C:plasma membrane"/>
    <property type="evidence" value="ECO:0007669"/>
    <property type="project" value="UniProtKB-SubCell"/>
</dbReference>
<comment type="caution">
    <text evidence="9">The sequence shown here is derived from an EMBL/GenBank/DDBJ whole genome shotgun (WGS) entry which is preliminary data.</text>
</comment>
<evidence type="ECO:0000256" key="7">
    <source>
        <dbReference type="ARBA" id="ARBA00023136"/>
    </source>
</evidence>
<evidence type="ECO:0000256" key="2">
    <source>
        <dbReference type="ARBA" id="ARBA00022475"/>
    </source>
</evidence>
<proteinExistence type="predicted"/>
<evidence type="ECO:0000256" key="8">
    <source>
        <dbReference type="SAM" id="Phobius"/>
    </source>
</evidence>
<evidence type="ECO:0000256" key="5">
    <source>
        <dbReference type="ARBA" id="ARBA00022801"/>
    </source>
</evidence>
<evidence type="ECO:0000313" key="9">
    <source>
        <dbReference type="EMBL" id="MBT1706949.1"/>
    </source>
</evidence>
<dbReference type="InterPro" id="IPR031006">
    <property type="entry name" value="Exosort_XrtN"/>
</dbReference>
<dbReference type="Pfam" id="PF09721">
    <property type="entry name" value="Exosortase_EpsH"/>
    <property type="match status" value="1"/>
</dbReference>
<dbReference type="EMBL" id="JAHESE010000001">
    <property type="protein sequence ID" value="MBT1706949.1"/>
    <property type="molecule type" value="Genomic_DNA"/>
</dbReference>
<evidence type="ECO:0000313" key="10">
    <source>
        <dbReference type="Proteomes" id="UP001319080"/>
    </source>
</evidence>
<dbReference type="InterPro" id="IPR019127">
    <property type="entry name" value="Exosortase"/>
</dbReference>
<keyword evidence="10" id="KW-1185">Reference proteome</keyword>
<dbReference type="Proteomes" id="UP001319080">
    <property type="component" value="Unassembled WGS sequence"/>
</dbReference>
<feature type="transmembrane region" description="Helical" evidence="8">
    <location>
        <begin position="200"/>
        <end position="228"/>
    </location>
</feature>
<protein>
    <submittedName>
        <fullName evidence="9">Exosortase N</fullName>
        <ecNumber evidence="9">3.4.22.-</ecNumber>
    </submittedName>
</protein>
<dbReference type="GO" id="GO:0006508">
    <property type="term" value="P:proteolysis"/>
    <property type="evidence" value="ECO:0007669"/>
    <property type="project" value="UniProtKB-KW"/>
</dbReference>
<dbReference type="GO" id="GO:0008233">
    <property type="term" value="F:peptidase activity"/>
    <property type="evidence" value="ECO:0007669"/>
    <property type="project" value="UniProtKB-KW"/>
</dbReference>
<feature type="transmembrane region" description="Helical" evidence="8">
    <location>
        <begin position="12"/>
        <end position="35"/>
    </location>
</feature>
<name>A0AAP2GNA1_9BACT</name>
<feature type="transmembrane region" description="Helical" evidence="8">
    <location>
        <begin position="65"/>
        <end position="96"/>
    </location>
</feature>
<dbReference type="AlphaFoldDB" id="A0AAP2GNA1"/>
<keyword evidence="7 8" id="KW-0472">Membrane</keyword>
<accession>A0AAP2GNA1</accession>
<keyword evidence="6 8" id="KW-1133">Transmembrane helix</keyword>
<dbReference type="EC" id="3.4.22.-" evidence="9"/>
<evidence type="ECO:0000256" key="1">
    <source>
        <dbReference type="ARBA" id="ARBA00004651"/>
    </source>
</evidence>
<reference evidence="9 10" key="1">
    <citation type="submission" date="2021-05" db="EMBL/GenBank/DDBJ databases">
        <title>A Polyphasic approach of four new species of the genus Ohtaekwangia: Ohtaekwangia histidinii sp. nov., Ohtaekwangia cretensis sp. nov., Ohtaekwangia indiensis sp. nov., Ohtaekwangia reichenbachii sp. nov. from diverse environment.</title>
        <authorList>
            <person name="Octaviana S."/>
        </authorList>
    </citation>
    <scope>NUCLEOTIDE SEQUENCE [LARGE SCALE GENOMIC DNA]</scope>
    <source>
        <strain evidence="9 10">PWU5</strain>
    </source>
</reference>
<dbReference type="InterPro" id="IPR026392">
    <property type="entry name" value="Exo/Archaeosortase_dom"/>
</dbReference>
<feature type="transmembrane region" description="Helical" evidence="8">
    <location>
        <begin position="108"/>
        <end position="129"/>
    </location>
</feature>
<feature type="transmembrane region" description="Helical" evidence="8">
    <location>
        <begin position="171"/>
        <end position="188"/>
    </location>
</feature>
<organism evidence="9 10">
    <name type="scientific">Dawidia cretensis</name>
    <dbReference type="NCBI Taxonomy" id="2782350"/>
    <lineage>
        <taxon>Bacteria</taxon>
        <taxon>Pseudomonadati</taxon>
        <taxon>Bacteroidota</taxon>
        <taxon>Cytophagia</taxon>
        <taxon>Cytophagales</taxon>
        <taxon>Chryseotaleaceae</taxon>
        <taxon>Dawidia</taxon>
    </lineage>
</organism>
<comment type="subcellular location">
    <subcellularLocation>
        <location evidence="1">Cell membrane</location>
        <topology evidence="1">Multi-pass membrane protein</topology>
    </subcellularLocation>
</comment>
<dbReference type="RefSeq" id="WP_254082530.1">
    <property type="nucleotide sequence ID" value="NZ_JAHESE010000001.1"/>
</dbReference>
<gene>
    <name evidence="9" type="primary">xrtN</name>
    <name evidence="9" type="ORF">KK062_01870</name>
</gene>
<sequence>MMTTVLSSRLSAGARHPIVILALAGIVGGIAAFPLSYVSNTNVWIGLCLLPFACLITGETRKNYLYLFLSLAMGGLSLLYGLKLFYFFALAFYGLWLVELLIGRCHPLLLVLVVCMSPAFLQISGILGFPIRLQLSAWTGWLLQAAGVDIQVAGNVMVLEGATFSVDDACMGLNMLAISLLMGVFILGHRFRVEQKQLSFGYIALFFTTVFVLNIIANLFRIIVLVMFRIGPEQAMHGGMGLACLLVYVVVPVYFLAVFLARRRGKNFKPVPVAMPVSPRVELLQYLFAATMLITGVTLGQQLKAPASSYATVFYQKLPTENLPSGITRIATDEFLLYVKPIPEFFVAEHSPLFCWRGSGYTFSTIREQLVAGRTIYRGELVKGNEVLHTAWWYSNGKVDTISQLDWRMRMLRGENKFCLINITAQDEAALLRRVEEVFHNNNLLVHYEK</sequence>
<feature type="transmembrane region" description="Helical" evidence="8">
    <location>
        <begin position="41"/>
        <end position="58"/>
    </location>
</feature>
<dbReference type="NCBIfam" id="TIGR04178">
    <property type="entry name" value="exo_archaeo"/>
    <property type="match status" value="1"/>
</dbReference>